<evidence type="ECO:0000313" key="3">
    <source>
        <dbReference type="Proteomes" id="UP001156140"/>
    </source>
</evidence>
<feature type="domain" description="N-acetyltransferase" evidence="1">
    <location>
        <begin position="1"/>
        <end position="158"/>
    </location>
</feature>
<proteinExistence type="predicted"/>
<dbReference type="RefSeq" id="WP_281736725.1">
    <property type="nucleotide sequence ID" value="NZ_JAKETQ010000002.1"/>
</dbReference>
<dbReference type="SUPFAM" id="SSF55729">
    <property type="entry name" value="Acyl-CoA N-acyltransferases (Nat)"/>
    <property type="match status" value="1"/>
</dbReference>
<dbReference type="CDD" id="cd04301">
    <property type="entry name" value="NAT_SF"/>
    <property type="match status" value="1"/>
</dbReference>
<dbReference type="EMBL" id="JALAZD010000002">
    <property type="protein sequence ID" value="MCI0128626.1"/>
    <property type="molecule type" value="Genomic_DNA"/>
</dbReference>
<gene>
    <name evidence="2" type="ORF">ML536_17475</name>
</gene>
<reference evidence="2" key="1">
    <citation type="submission" date="2022-03" db="EMBL/GenBank/DDBJ databases">
        <title>The complete genome sequence of a Methyloterrigena soli.</title>
        <authorList>
            <person name="Zi Z."/>
        </authorList>
    </citation>
    <scope>NUCLEOTIDE SEQUENCE</scope>
    <source>
        <strain evidence="2">M48</strain>
    </source>
</reference>
<accession>A0AA41QPH7</accession>
<protein>
    <submittedName>
        <fullName evidence="2">GNAT family N-acetyltransferase</fullName>
    </submittedName>
</protein>
<organism evidence="2 3">
    <name type="scientific">Paradevosia shaoguanensis</name>
    <dbReference type="NCBI Taxonomy" id="1335043"/>
    <lineage>
        <taxon>Bacteria</taxon>
        <taxon>Pseudomonadati</taxon>
        <taxon>Pseudomonadota</taxon>
        <taxon>Alphaproteobacteria</taxon>
        <taxon>Hyphomicrobiales</taxon>
        <taxon>Devosiaceae</taxon>
        <taxon>Paradevosia</taxon>
    </lineage>
</organism>
<name>A0AA41QPH7_9HYPH</name>
<comment type="caution">
    <text evidence="2">The sequence shown here is derived from an EMBL/GenBank/DDBJ whole genome shotgun (WGS) entry which is preliminary data.</text>
</comment>
<dbReference type="InterPro" id="IPR016181">
    <property type="entry name" value="Acyl_CoA_acyltransferase"/>
</dbReference>
<dbReference type="AlphaFoldDB" id="A0AA41QPH7"/>
<dbReference type="Gene3D" id="3.40.630.30">
    <property type="match status" value="1"/>
</dbReference>
<dbReference type="GO" id="GO:0016747">
    <property type="term" value="F:acyltransferase activity, transferring groups other than amino-acyl groups"/>
    <property type="evidence" value="ECO:0007669"/>
    <property type="project" value="InterPro"/>
</dbReference>
<sequence length="158" mass="17093">MAAGDLAAVEAIAAQVHPGFFEAPEVFAERQALCPEGTHLLEIDGAPSGYMLSHPWRFRRLPALNSLLETIPAEADTYYIHDLALLPTARGTGAAGMIVTELTELAREKGFATMSLIAVNGSLGFWRKQGFMPIDAPELAEKLASYEDAARFMVKSLT</sequence>
<dbReference type="Pfam" id="PF00583">
    <property type="entry name" value="Acetyltransf_1"/>
    <property type="match status" value="1"/>
</dbReference>
<evidence type="ECO:0000313" key="2">
    <source>
        <dbReference type="EMBL" id="MCI0128626.1"/>
    </source>
</evidence>
<dbReference type="PROSITE" id="PS51186">
    <property type="entry name" value="GNAT"/>
    <property type="match status" value="1"/>
</dbReference>
<dbReference type="InterPro" id="IPR000182">
    <property type="entry name" value="GNAT_dom"/>
</dbReference>
<evidence type="ECO:0000259" key="1">
    <source>
        <dbReference type="PROSITE" id="PS51186"/>
    </source>
</evidence>
<dbReference type="Proteomes" id="UP001156140">
    <property type="component" value="Unassembled WGS sequence"/>
</dbReference>
<keyword evidence="3" id="KW-1185">Reference proteome</keyword>